<sequence>MGDGIVILQASQGPRMHRSAQETNNETISPKENDTELMTPSSSGQFPVLISDEDRAIFQVVNFVALCGVISLFGVGSNLVNIAVFAKQGFQDSMNISLLGEDTVITAFITAFITFERCLCVVLPLKVKMMITPRRTKFIIISIFLIMFSVFCPFYYVNRLVWEFDSTRNATLLKIMYTEKKEIVETITFFIHSVTFSTFSFVFVICCTIVLVAKLNSKTKWRLATAAKGVGSQSEGVGVKDKKVVKMVTFISTIFIVCFVPSTLIFLFMALEPEFSFGGGYKNIYFVVWSFSFVLETVNSSVNIFVYLNMSSKYRATFTNMFLGVEKK</sequence>
<evidence type="ECO:0000256" key="3">
    <source>
        <dbReference type="ARBA" id="ARBA00022989"/>
    </source>
</evidence>
<dbReference type="PRINTS" id="PR00237">
    <property type="entry name" value="GPCRRHODOPSN"/>
</dbReference>
<evidence type="ECO:0000256" key="9">
    <source>
        <dbReference type="SAM" id="Phobius"/>
    </source>
</evidence>
<evidence type="ECO:0000256" key="8">
    <source>
        <dbReference type="SAM" id="MobiDB-lite"/>
    </source>
</evidence>
<feature type="transmembrane region" description="Helical" evidence="9">
    <location>
        <begin position="137"/>
        <end position="156"/>
    </location>
</feature>
<dbReference type="InterPro" id="IPR017452">
    <property type="entry name" value="GPCR_Rhodpsn_7TM"/>
</dbReference>
<gene>
    <name evidence="12" type="primary">LOC101859514</name>
</gene>
<evidence type="ECO:0000313" key="11">
    <source>
        <dbReference type="Proteomes" id="UP000694888"/>
    </source>
</evidence>
<organism evidence="11 12">
    <name type="scientific">Aplysia californica</name>
    <name type="common">California sea hare</name>
    <dbReference type="NCBI Taxonomy" id="6500"/>
    <lineage>
        <taxon>Eukaryota</taxon>
        <taxon>Metazoa</taxon>
        <taxon>Spiralia</taxon>
        <taxon>Lophotrochozoa</taxon>
        <taxon>Mollusca</taxon>
        <taxon>Gastropoda</taxon>
        <taxon>Heterobranchia</taxon>
        <taxon>Euthyneura</taxon>
        <taxon>Tectipleura</taxon>
        <taxon>Aplysiida</taxon>
        <taxon>Aplysioidea</taxon>
        <taxon>Aplysiidae</taxon>
        <taxon>Aplysia</taxon>
    </lineage>
</organism>
<keyword evidence="2 9" id="KW-0812">Transmembrane</keyword>
<keyword evidence="11" id="KW-1185">Reference proteome</keyword>
<dbReference type="Proteomes" id="UP000694888">
    <property type="component" value="Unplaced"/>
</dbReference>
<dbReference type="PROSITE" id="PS50262">
    <property type="entry name" value="G_PROTEIN_RECEP_F1_2"/>
    <property type="match status" value="1"/>
</dbReference>
<feature type="transmembrane region" description="Helical" evidence="9">
    <location>
        <begin position="189"/>
        <end position="213"/>
    </location>
</feature>
<accession>A0ABM0K4N2</accession>
<dbReference type="Gene3D" id="1.20.1070.10">
    <property type="entry name" value="Rhodopsin 7-helix transmembrane proteins"/>
    <property type="match status" value="1"/>
</dbReference>
<feature type="region of interest" description="Disordered" evidence="8">
    <location>
        <begin position="12"/>
        <end position="40"/>
    </location>
</feature>
<dbReference type="Pfam" id="PF00001">
    <property type="entry name" value="7tm_1"/>
    <property type="match status" value="1"/>
</dbReference>
<comment type="subcellular location">
    <subcellularLocation>
        <location evidence="1">Membrane</location>
        <topology evidence="1">Multi-pass membrane protein</topology>
    </subcellularLocation>
</comment>
<keyword evidence="7" id="KW-0807">Transducer</keyword>
<evidence type="ECO:0000313" key="12">
    <source>
        <dbReference type="RefSeq" id="XP_005108673.1"/>
    </source>
</evidence>
<feature type="domain" description="G-protein coupled receptors family 1 profile" evidence="10">
    <location>
        <begin position="106"/>
        <end position="307"/>
    </location>
</feature>
<dbReference type="InterPro" id="IPR000276">
    <property type="entry name" value="GPCR_Rhodpsn"/>
</dbReference>
<proteinExistence type="predicted"/>
<feature type="transmembrane region" description="Helical" evidence="9">
    <location>
        <begin position="283"/>
        <end position="308"/>
    </location>
</feature>
<evidence type="ECO:0000256" key="2">
    <source>
        <dbReference type="ARBA" id="ARBA00022692"/>
    </source>
</evidence>
<feature type="transmembrane region" description="Helical" evidence="9">
    <location>
        <begin position="104"/>
        <end position="125"/>
    </location>
</feature>
<dbReference type="PANTHER" id="PTHR24243">
    <property type="entry name" value="G-PROTEIN COUPLED RECEPTOR"/>
    <property type="match status" value="1"/>
</dbReference>
<evidence type="ECO:0000256" key="1">
    <source>
        <dbReference type="ARBA" id="ARBA00004141"/>
    </source>
</evidence>
<name>A0ABM0K4N2_APLCA</name>
<dbReference type="SUPFAM" id="SSF81321">
    <property type="entry name" value="Family A G protein-coupled receptor-like"/>
    <property type="match status" value="1"/>
</dbReference>
<dbReference type="PANTHER" id="PTHR24243:SF208">
    <property type="entry name" value="PYROKININ-1 RECEPTOR"/>
    <property type="match status" value="1"/>
</dbReference>
<dbReference type="GeneID" id="101859514"/>
<evidence type="ECO:0000256" key="7">
    <source>
        <dbReference type="ARBA" id="ARBA00023224"/>
    </source>
</evidence>
<keyword evidence="3 9" id="KW-1133">Transmembrane helix</keyword>
<evidence type="ECO:0000256" key="4">
    <source>
        <dbReference type="ARBA" id="ARBA00023040"/>
    </source>
</evidence>
<keyword evidence="5 9" id="KW-0472">Membrane</keyword>
<protein>
    <submittedName>
        <fullName evidence="12">Tachykinin-like peptides receptor 86C</fullName>
    </submittedName>
</protein>
<reference evidence="12" key="1">
    <citation type="submission" date="2025-08" db="UniProtKB">
        <authorList>
            <consortium name="RefSeq"/>
        </authorList>
    </citation>
    <scope>IDENTIFICATION</scope>
</reference>
<keyword evidence="6" id="KW-0675">Receptor</keyword>
<dbReference type="RefSeq" id="XP_005108673.1">
    <property type="nucleotide sequence ID" value="XM_005108616.1"/>
</dbReference>
<evidence type="ECO:0000259" key="10">
    <source>
        <dbReference type="PROSITE" id="PS50262"/>
    </source>
</evidence>
<feature type="transmembrane region" description="Helical" evidence="9">
    <location>
        <begin position="60"/>
        <end position="84"/>
    </location>
</feature>
<feature type="transmembrane region" description="Helical" evidence="9">
    <location>
        <begin position="248"/>
        <end position="271"/>
    </location>
</feature>
<evidence type="ECO:0000256" key="5">
    <source>
        <dbReference type="ARBA" id="ARBA00023136"/>
    </source>
</evidence>
<keyword evidence="4" id="KW-0297">G-protein coupled receptor</keyword>
<evidence type="ECO:0000256" key="6">
    <source>
        <dbReference type="ARBA" id="ARBA00023170"/>
    </source>
</evidence>